<evidence type="ECO:0000256" key="2">
    <source>
        <dbReference type="SAM" id="MobiDB-lite"/>
    </source>
</evidence>
<gene>
    <name evidence="3" type="ORF">J2853_002625</name>
</gene>
<keyword evidence="4" id="KW-1185">Reference proteome</keyword>
<keyword evidence="1" id="KW-0238">DNA-binding</keyword>
<organism evidence="3 4">
    <name type="scientific">Streptosporangium lutulentum</name>
    <dbReference type="NCBI Taxonomy" id="1461250"/>
    <lineage>
        <taxon>Bacteria</taxon>
        <taxon>Bacillati</taxon>
        <taxon>Actinomycetota</taxon>
        <taxon>Actinomycetes</taxon>
        <taxon>Streptosporangiales</taxon>
        <taxon>Streptosporangiaceae</taxon>
        <taxon>Streptosporangium</taxon>
    </lineage>
</organism>
<evidence type="ECO:0008006" key="5">
    <source>
        <dbReference type="Google" id="ProtNLM"/>
    </source>
</evidence>
<dbReference type="InterPro" id="IPR010998">
    <property type="entry name" value="Integrase_recombinase_N"/>
</dbReference>
<dbReference type="Gene3D" id="1.10.150.130">
    <property type="match status" value="1"/>
</dbReference>
<dbReference type="Proteomes" id="UP001225356">
    <property type="component" value="Unassembled WGS sequence"/>
</dbReference>
<accession>A0ABT9QBY6</accession>
<protein>
    <recommendedName>
        <fullName evidence="5">Core-binding (CB) domain-containing protein</fullName>
    </recommendedName>
</protein>
<name>A0ABT9QBY6_9ACTN</name>
<proteinExistence type="predicted"/>
<feature type="region of interest" description="Disordered" evidence="2">
    <location>
        <begin position="118"/>
        <end position="149"/>
    </location>
</feature>
<dbReference type="RefSeq" id="WP_307557620.1">
    <property type="nucleotide sequence ID" value="NZ_JAUSQU010000001.1"/>
</dbReference>
<comment type="caution">
    <text evidence="3">The sequence shown here is derived from an EMBL/GenBank/DDBJ whole genome shotgun (WGS) entry which is preliminary data.</text>
</comment>
<evidence type="ECO:0000313" key="3">
    <source>
        <dbReference type="EMBL" id="MDP9843414.1"/>
    </source>
</evidence>
<evidence type="ECO:0000256" key="1">
    <source>
        <dbReference type="ARBA" id="ARBA00023125"/>
    </source>
</evidence>
<sequence length="163" mass="18766">MSGDEWFGDLRAVRGCAHSTLRSYQDALRSFCRYVIDPAYDWSAVCEQRFGTHPIQVVHEWNTAAHVQESEAQPEKRAFTIDELQDFFDYADDQVTKARERGRKGWLPVQDRLQLRPATQRDPDAGCLRPWPQSARTRVRGPWPQNVDTSCHAASRTLSDRCS</sequence>
<dbReference type="EMBL" id="JAUSQU010000001">
    <property type="protein sequence ID" value="MDP9843414.1"/>
    <property type="molecule type" value="Genomic_DNA"/>
</dbReference>
<evidence type="ECO:0000313" key="4">
    <source>
        <dbReference type="Proteomes" id="UP001225356"/>
    </source>
</evidence>
<reference evidence="3 4" key="1">
    <citation type="submission" date="2023-07" db="EMBL/GenBank/DDBJ databases">
        <title>Sequencing the genomes of 1000 actinobacteria strains.</title>
        <authorList>
            <person name="Klenk H.-P."/>
        </authorList>
    </citation>
    <scope>NUCLEOTIDE SEQUENCE [LARGE SCALE GENOMIC DNA]</scope>
    <source>
        <strain evidence="3 4">DSM 46740</strain>
    </source>
</reference>